<dbReference type="RefSeq" id="WP_008853324.1">
    <property type="nucleotide sequence ID" value="NZ_JOPB01000007.1"/>
</dbReference>
<dbReference type="Gene3D" id="3.10.20.850">
    <property type="entry name" value="Protein of unknown function DUF3861"/>
    <property type="match status" value="1"/>
</dbReference>
<name>A0A251ZUA0_9PROT</name>
<accession>A0A251ZUA0</accession>
<dbReference type="InterPro" id="IPR038194">
    <property type="entry name" value="DUF3861_sf"/>
</dbReference>
<dbReference type="InterPro" id="IPR024476">
    <property type="entry name" value="DUF3861"/>
</dbReference>
<dbReference type="Pfam" id="PF12977">
    <property type="entry name" value="DUF3861"/>
    <property type="match status" value="1"/>
</dbReference>
<protein>
    <recommendedName>
        <fullName evidence="3">DUF3861 domain-containing protein</fullName>
    </recommendedName>
</protein>
<dbReference type="Proteomes" id="UP000194946">
    <property type="component" value="Unassembled WGS sequence"/>
</dbReference>
<keyword evidence="2" id="KW-1185">Reference proteome</keyword>
<evidence type="ECO:0000313" key="1">
    <source>
        <dbReference type="EMBL" id="OUI78223.1"/>
    </source>
</evidence>
<organism evidence="1 2">
    <name type="scientific">Commensalibacter intestini</name>
    <dbReference type="NCBI Taxonomy" id="479936"/>
    <lineage>
        <taxon>Bacteria</taxon>
        <taxon>Pseudomonadati</taxon>
        <taxon>Pseudomonadota</taxon>
        <taxon>Alphaproteobacteria</taxon>
        <taxon>Acetobacterales</taxon>
        <taxon>Acetobacteraceae</taxon>
    </lineage>
</organism>
<gene>
    <name evidence="1" type="ORF">HK18_09250</name>
</gene>
<dbReference type="EMBL" id="JOPB01000007">
    <property type="protein sequence ID" value="OUI78223.1"/>
    <property type="molecule type" value="Genomic_DNA"/>
</dbReference>
<sequence>MSEKKTNLYQVQLKELVLKNEQDAHRHLDLQFNYHDDLFEIFDKVRSKNHFQSEQDMTQFVLGLKLMTAIILKDKENPLFSELKPAIMEFMKKLKQNKE</sequence>
<proteinExistence type="predicted"/>
<evidence type="ECO:0008006" key="3">
    <source>
        <dbReference type="Google" id="ProtNLM"/>
    </source>
</evidence>
<comment type="caution">
    <text evidence="1">The sequence shown here is derived from an EMBL/GenBank/DDBJ whole genome shotgun (WGS) entry which is preliminary data.</text>
</comment>
<reference evidence="2" key="1">
    <citation type="submission" date="2014-06" db="EMBL/GenBank/DDBJ databases">
        <authorList>
            <person name="Winans N.J."/>
            <person name="Newell P.D."/>
            <person name="Douglas A.E."/>
        </authorList>
    </citation>
    <scope>NUCLEOTIDE SEQUENCE [LARGE SCALE GENOMIC DNA]</scope>
    <source>
        <strain evidence="2">DmL_052</strain>
    </source>
</reference>
<evidence type="ECO:0000313" key="2">
    <source>
        <dbReference type="Proteomes" id="UP000194946"/>
    </source>
</evidence>
<dbReference type="AlphaFoldDB" id="A0A251ZUA0"/>